<protein>
    <submittedName>
        <fullName evidence="2">NrdH-redoxin</fullName>
    </submittedName>
</protein>
<name>A0ABQ2RD29_9ACTN</name>
<keyword evidence="3" id="KW-1185">Reference proteome</keyword>
<dbReference type="PROSITE" id="PS51354">
    <property type="entry name" value="GLUTAREDOXIN_2"/>
    <property type="match status" value="1"/>
</dbReference>
<evidence type="ECO:0000313" key="3">
    <source>
        <dbReference type="Proteomes" id="UP000611554"/>
    </source>
</evidence>
<dbReference type="InterPro" id="IPR011915">
    <property type="entry name" value="GlrX_actino"/>
</dbReference>
<dbReference type="InterPro" id="IPR051548">
    <property type="entry name" value="Grx-like_ET"/>
</dbReference>
<dbReference type="Pfam" id="PF00462">
    <property type="entry name" value="Glutaredoxin"/>
    <property type="match status" value="1"/>
</dbReference>
<dbReference type="InterPro" id="IPR017937">
    <property type="entry name" value="Thioredoxin_CS"/>
</dbReference>
<dbReference type="PANTHER" id="PTHR34386">
    <property type="entry name" value="GLUTAREDOXIN"/>
    <property type="match status" value="1"/>
</dbReference>
<proteinExistence type="predicted"/>
<evidence type="ECO:0000313" key="2">
    <source>
        <dbReference type="EMBL" id="GGQ21718.1"/>
    </source>
</evidence>
<dbReference type="NCBIfam" id="TIGR02200">
    <property type="entry name" value="GlrX_actino"/>
    <property type="match status" value="1"/>
</dbReference>
<dbReference type="RefSeq" id="WP_189249805.1">
    <property type="nucleotide sequence ID" value="NZ_BMQJ01000017.1"/>
</dbReference>
<dbReference type="Gene3D" id="3.40.30.10">
    <property type="entry name" value="Glutaredoxin"/>
    <property type="match status" value="1"/>
</dbReference>
<gene>
    <name evidence="2" type="ORF">GCM10010140_60090</name>
</gene>
<sequence>MALTVYTTTWCGPCRRLKTQLTREGIAYREVDIERNPEAAEFVMSVNNGNQTVPTVVFEDGTAVTNPSVIEVKARLQAAAVAGE</sequence>
<dbReference type="CDD" id="cd02976">
    <property type="entry name" value="NrdH"/>
    <property type="match status" value="1"/>
</dbReference>
<comment type="caution">
    <text evidence="2">The sequence shown here is derived from an EMBL/GenBank/DDBJ whole genome shotgun (WGS) entry which is preliminary data.</text>
</comment>
<evidence type="ECO:0000259" key="1">
    <source>
        <dbReference type="Pfam" id="PF00462"/>
    </source>
</evidence>
<dbReference type="Proteomes" id="UP000611554">
    <property type="component" value="Unassembled WGS sequence"/>
</dbReference>
<organism evidence="2 3">
    <name type="scientific">Streptosporangium pseudovulgare</name>
    <dbReference type="NCBI Taxonomy" id="35765"/>
    <lineage>
        <taxon>Bacteria</taxon>
        <taxon>Bacillati</taxon>
        <taxon>Actinomycetota</taxon>
        <taxon>Actinomycetes</taxon>
        <taxon>Streptosporangiales</taxon>
        <taxon>Streptosporangiaceae</taxon>
        <taxon>Streptosporangium</taxon>
    </lineage>
</organism>
<dbReference type="SUPFAM" id="SSF52833">
    <property type="entry name" value="Thioredoxin-like"/>
    <property type="match status" value="1"/>
</dbReference>
<dbReference type="InterPro" id="IPR036249">
    <property type="entry name" value="Thioredoxin-like_sf"/>
</dbReference>
<dbReference type="PANTHER" id="PTHR34386:SF1">
    <property type="entry name" value="GLUTAREDOXIN-LIKE PROTEIN NRDH"/>
    <property type="match status" value="1"/>
</dbReference>
<feature type="domain" description="Glutaredoxin" evidence="1">
    <location>
        <begin position="4"/>
        <end position="59"/>
    </location>
</feature>
<dbReference type="EMBL" id="BMQJ01000017">
    <property type="protein sequence ID" value="GGQ21718.1"/>
    <property type="molecule type" value="Genomic_DNA"/>
</dbReference>
<accession>A0ABQ2RD29</accession>
<reference evidence="3" key="1">
    <citation type="journal article" date="2019" name="Int. J. Syst. Evol. Microbiol.">
        <title>The Global Catalogue of Microorganisms (GCM) 10K type strain sequencing project: providing services to taxonomists for standard genome sequencing and annotation.</title>
        <authorList>
            <consortium name="The Broad Institute Genomics Platform"/>
            <consortium name="The Broad Institute Genome Sequencing Center for Infectious Disease"/>
            <person name="Wu L."/>
            <person name="Ma J."/>
        </authorList>
    </citation>
    <scope>NUCLEOTIDE SEQUENCE [LARGE SCALE GENOMIC DNA]</scope>
    <source>
        <strain evidence="3">JCM 3115</strain>
    </source>
</reference>
<dbReference type="PROSITE" id="PS00194">
    <property type="entry name" value="THIOREDOXIN_1"/>
    <property type="match status" value="1"/>
</dbReference>
<dbReference type="InterPro" id="IPR002109">
    <property type="entry name" value="Glutaredoxin"/>
</dbReference>